<dbReference type="InterPro" id="IPR018236">
    <property type="entry name" value="SAICAR_synthetase_CS"/>
</dbReference>
<keyword evidence="6" id="KW-0067">ATP-binding</keyword>
<dbReference type="Pfam" id="PF01259">
    <property type="entry name" value="SAICAR_synt"/>
    <property type="match status" value="1"/>
</dbReference>
<dbReference type="EMBL" id="JAHRHJ020000010">
    <property type="protein sequence ID" value="KAH9298860.1"/>
    <property type="molecule type" value="Genomic_DNA"/>
</dbReference>
<evidence type="ECO:0000313" key="9">
    <source>
        <dbReference type="EMBL" id="KAH9298860.1"/>
    </source>
</evidence>
<evidence type="ECO:0000259" key="8">
    <source>
        <dbReference type="Pfam" id="PF01259"/>
    </source>
</evidence>
<dbReference type="PANTHER" id="PTHR43700:SF1">
    <property type="entry name" value="PHOSPHORIBOSYLAMINOIMIDAZOLE-SUCCINOCARBOXAMIDE SYNTHASE"/>
    <property type="match status" value="1"/>
</dbReference>
<dbReference type="PANTHER" id="PTHR43700">
    <property type="entry name" value="PHOSPHORIBOSYLAMINOIMIDAZOLE-SUCCINOCARBOXAMIDE SYNTHASE"/>
    <property type="match status" value="1"/>
</dbReference>
<dbReference type="OMA" id="KSHYNPY"/>
<feature type="non-terminal residue" evidence="9">
    <location>
        <position position="199"/>
    </location>
</feature>
<dbReference type="Proteomes" id="UP000824469">
    <property type="component" value="Unassembled WGS sequence"/>
</dbReference>
<dbReference type="InterPro" id="IPR028923">
    <property type="entry name" value="SAICAR_synt/ADE2_N"/>
</dbReference>
<keyword evidence="4" id="KW-0547">Nucleotide-binding</keyword>
<dbReference type="GO" id="GO:0006189">
    <property type="term" value="P:'de novo' IMP biosynthetic process"/>
    <property type="evidence" value="ECO:0007669"/>
    <property type="project" value="TreeGrafter"/>
</dbReference>
<evidence type="ECO:0000313" key="10">
    <source>
        <dbReference type="Proteomes" id="UP000824469"/>
    </source>
</evidence>
<keyword evidence="5" id="KW-0658">Purine biosynthesis</keyword>
<dbReference type="Gene3D" id="3.30.470.20">
    <property type="entry name" value="ATP-grasp fold, B domain"/>
    <property type="match status" value="1"/>
</dbReference>
<keyword evidence="10" id="KW-1185">Reference proteome</keyword>
<protein>
    <recommendedName>
        <fullName evidence="2">phosphoribosylaminoimidazolesuccinocarboxamide synthase</fullName>
        <ecNumber evidence="2">6.3.2.6</ecNumber>
    </recommendedName>
    <alternativeName>
        <fullName evidence="7">SAICAR synthetase</fullName>
    </alternativeName>
</protein>
<dbReference type="GO" id="GO:0005524">
    <property type="term" value="F:ATP binding"/>
    <property type="evidence" value="ECO:0007669"/>
    <property type="project" value="UniProtKB-KW"/>
</dbReference>
<dbReference type="SUPFAM" id="SSF56104">
    <property type="entry name" value="SAICAR synthase-like"/>
    <property type="match status" value="1"/>
</dbReference>
<dbReference type="GO" id="GO:0004639">
    <property type="term" value="F:phosphoribosylaminoimidazolesuccinocarboxamide synthase activity"/>
    <property type="evidence" value="ECO:0007669"/>
    <property type="project" value="UniProtKB-EC"/>
</dbReference>
<comment type="caution">
    <text evidence="9">The sequence shown here is derived from an EMBL/GenBank/DDBJ whole genome shotgun (WGS) entry which is preliminary data.</text>
</comment>
<organism evidence="9 10">
    <name type="scientific">Taxus chinensis</name>
    <name type="common">Chinese yew</name>
    <name type="synonym">Taxus wallichiana var. chinensis</name>
    <dbReference type="NCBI Taxonomy" id="29808"/>
    <lineage>
        <taxon>Eukaryota</taxon>
        <taxon>Viridiplantae</taxon>
        <taxon>Streptophyta</taxon>
        <taxon>Embryophyta</taxon>
        <taxon>Tracheophyta</taxon>
        <taxon>Spermatophyta</taxon>
        <taxon>Pinopsida</taxon>
        <taxon>Pinidae</taxon>
        <taxon>Conifers II</taxon>
        <taxon>Cupressales</taxon>
        <taxon>Taxaceae</taxon>
        <taxon>Taxus</taxon>
    </lineage>
</organism>
<comment type="pathway">
    <text evidence="1">Purine metabolism; IMP biosynthesis via de novo pathway; 5-amino-1-(5-phospho-D-ribosyl)imidazole-4-carboxamide from 5-amino-1-(5-phospho-D-ribosyl)imidazole-4-carboxylate: step 1/2.</text>
</comment>
<reference evidence="9 10" key="1">
    <citation type="journal article" date="2021" name="Nat. Plants">
        <title>The Taxus genome provides insights into paclitaxel biosynthesis.</title>
        <authorList>
            <person name="Xiong X."/>
            <person name="Gou J."/>
            <person name="Liao Q."/>
            <person name="Li Y."/>
            <person name="Zhou Q."/>
            <person name="Bi G."/>
            <person name="Li C."/>
            <person name="Du R."/>
            <person name="Wang X."/>
            <person name="Sun T."/>
            <person name="Guo L."/>
            <person name="Liang H."/>
            <person name="Lu P."/>
            <person name="Wu Y."/>
            <person name="Zhang Z."/>
            <person name="Ro D.K."/>
            <person name="Shang Y."/>
            <person name="Huang S."/>
            <person name="Yan J."/>
        </authorList>
    </citation>
    <scope>NUCLEOTIDE SEQUENCE [LARGE SCALE GENOMIC DNA]</scope>
    <source>
        <strain evidence="9">Ta-2019</strain>
    </source>
</reference>
<dbReference type="GO" id="GO:0009570">
    <property type="term" value="C:chloroplast stroma"/>
    <property type="evidence" value="ECO:0007669"/>
    <property type="project" value="TreeGrafter"/>
</dbReference>
<evidence type="ECO:0000256" key="3">
    <source>
        <dbReference type="ARBA" id="ARBA00022598"/>
    </source>
</evidence>
<evidence type="ECO:0000256" key="6">
    <source>
        <dbReference type="ARBA" id="ARBA00022840"/>
    </source>
</evidence>
<accession>A0AA38CF47</accession>
<proteinExistence type="predicted"/>
<evidence type="ECO:0000256" key="2">
    <source>
        <dbReference type="ARBA" id="ARBA00012217"/>
    </source>
</evidence>
<evidence type="ECO:0000256" key="7">
    <source>
        <dbReference type="ARBA" id="ARBA00030409"/>
    </source>
</evidence>
<name>A0AA38CF47_TAXCH</name>
<dbReference type="EC" id="6.3.2.6" evidence="2"/>
<sequence>RGFVTGTTSTSLWTVYSKGVRNYCGNILDEGLVKNQQLEKNVLTPTTKAADHDVPISPEEIVEQGLMTRDELNEVCMKALALFEHGQNVASKHGLLLVDTKYEFGKAADGSILLLDEVHTPDSSRYWIAASYEDRFKKGLEPENIDKEFLRLWFSSNCDPYKDKVLPDAPHELVSELAWRYIFLYETITGLKFVLPEIK</sequence>
<feature type="domain" description="SAICAR synthetase/ADE2 N-terminal" evidence="8">
    <location>
        <begin position="1"/>
        <end position="165"/>
    </location>
</feature>
<dbReference type="AlphaFoldDB" id="A0AA38CF47"/>
<evidence type="ECO:0000256" key="5">
    <source>
        <dbReference type="ARBA" id="ARBA00022755"/>
    </source>
</evidence>
<gene>
    <name evidence="9" type="ORF">KI387_030542</name>
</gene>
<dbReference type="CDD" id="cd01414">
    <property type="entry name" value="SAICAR_synt_Sc"/>
    <property type="match status" value="1"/>
</dbReference>
<evidence type="ECO:0000256" key="4">
    <source>
        <dbReference type="ARBA" id="ARBA00022741"/>
    </source>
</evidence>
<feature type="non-terminal residue" evidence="9">
    <location>
        <position position="1"/>
    </location>
</feature>
<dbReference type="PROSITE" id="PS01058">
    <property type="entry name" value="SAICAR_SYNTHETASE_2"/>
    <property type="match status" value="1"/>
</dbReference>
<keyword evidence="3" id="KW-0436">Ligase</keyword>
<evidence type="ECO:0000256" key="1">
    <source>
        <dbReference type="ARBA" id="ARBA00004672"/>
    </source>
</evidence>